<proteinExistence type="predicted"/>
<reference evidence="1 2" key="1">
    <citation type="submission" date="2019-05" db="EMBL/GenBank/DDBJ databases">
        <title>Mikania micrantha, genome provides insights into the molecular mechanism of rapid growth.</title>
        <authorList>
            <person name="Liu B."/>
        </authorList>
    </citation>
    <scope>NUCLEOTIDE SEQUENCE [LARGE SCALE GENOMIC DNA]</scope>
    <source>
        <strain evidence="1">NLD-2019</strain>
        <tissue evidence="1">Leaf</tissue>
    </source>
</reference>
<gene>
    <name evidence="1" type="ORF">E3N88_14851</name>
</gene>
<dbReference type="Proteomes" id="UP000326396">
    <property type="component" value="Linkage Group LG15"/>
</dbReference>
<evidence type="ECO:0000313" key="2">
    <source>
        <dbReference type="Proteomes" id="UP000326396"/>
    </source>
</evidence>
<organism evidence="1 2">
    <name type="scientific">Mikania micrantha</name>
    <name type="common">bitter vine</name>
    <dbReference type="NCBI Taxonomy" id="192012"/>
    <lineage>
        <taxon>Eukaryota</taxon>
        <taxon>Viridiplantae</taxon>
        <taxon>Streptophyta</taxon>
        <taxon>Embryophyta</taxon>
        <taxon>Tracheophyta</taxon>
        <taxon>Spermatophyta</taxon>
        <taxon>Magnoliopsida</taxon>
        <taxon>eudicotyledons</taxon>
        <taxon>Gunneridae</taxon>
        <taxon>Pentapetalae</taxon>
        <taxon>asterids</taxon>
        <taxon>campanulids</taxon>
        <taxon>Asterales</taxon>
        <taxon>Asteraceae</taxon>
        <taxon>Asteroideae</taxon>
        <taxon>Heliantheae alliance</taxon>
        <taxon>Eupatorieae</taxon>
        <taxon>Mikania</taxon>
    </lineage>
</organism>
<accession>A0A5N6P4B9</accession>
<dbReference type="AlphaFoldDB" id="A0A5N6P4B9"/>
<comment type="caution">
    <text evidence="1">The sequence shown here is derived from an EMBL/GenBank/DDBJ whole genome shotgun (WGS) entry which is preliminary data.</text>
</comment>
<keyword evidence="2" id="KW-1185">Reference proteome</keyword>
<protein>
    <submittedName>
        <fullName evidence="1">Uncharacterized protein</fullName>
    </submittedName>
</protein>
<name>A0A5N6P4B9_9ASTR</name>
<evidence type="ECO:0000313" key="1">
    <source>
        <dbReference type="EMBL" id="KAD5803491.1"/>
    </source>
</evidence>
<dbReference type="OrthoDB" id="10525594at2759"/>
<dbReference type="EMBL" id="SZYD01000007">
    <property type="protein sequence ID" value="KAD5803491.1"/>
    <property type="molecule type" value="Genomic_DNA"/>
</dbReference>
<sequence length="85" mass="9103">MSITTEINIEAEIITIERVTGAADPASAGAGAGAGENSAYSRATAAVEETSRTKRTTIATWSAPPEAIVQMPDVDRRFVRVKRRR</sequence>